<dbReference type="EMBL" id="QNRE01000005">
    <property type="protein sequence ID" value="RBO90832.1"/>
    <property type="molecule type" value="Genomic_DNA"/>
</dbReference>
<dbReference type="PANTHER" id="PTHR34107">
    <property type="entry name" value="SLL0198 PROTEIN-RELATED"/>
    <property type="match status" value="1"/>
</dbReference>
<sequence>MTALPEPWRLLTVADYEALEQDELNRWELQEGKLAMAPSPTLDHNMAAGELLFQMRTQLPSRLAAALDMDVDLQLVPGDQPATVRKPDLIVIERHERDRLRGKRGIVRAESVRLVVEIVSPGSRRMDYVIKRAEYADAGIPHYWIIDPSSPISVLALRLTDELGYVEEFEGSGAFSVASPAPMKIDLDRLAD</sequence>
<dbReference type="InterPro" id="IPR011335">
    <property type="entry name" value="Restrct_endonuc-II-like"/>
</dbReference>
<evidence type="ECO:0000313" key="2">
    <source>
        <dbReference type="EMBL" id="RBO90832.1"/>
    </source>
</evidence>
<keyword evidence="2" id="KW-0378">Hydrolase</keyword>
<organism evidence="2 3">
    <name type="scientific">Nocardia puris</name>
    <dbReference type="NCBI Taxonomy" id="208602"/>
    <lineage>
        <taxon>Bacteria</taxon>
        <taxon>Bacillati</taxon>
        <taxon>Actinomycetota</taxon>
        <taxon>Actinomycetes</taxon>
        <taxon>Mycobacteriales</taxon>
        <taxon>Nocardiaceae</taxon>
        <taxon>Nocardia</taxon>
    </lineage>
</organism>
<dbReference type="InterPro" id="IPR012296">
    <property type="entry name" value="Nuclease_put_TT1808"/>
</dbReference>
<evidence type="ECO:0000259" key="1">
    <source>
        <dbReference type="Pfam" id="PF05685"/>
    </source>
</evidence>
<dbReference type="Proteomes" id="UP000252586">
    <property type="component" value="Unassembled WGS sequence"/>
</dbReference>
<accession>A0A366DL78</accession>
<dbReference type="OrthoDB" id="9799703at2"/>
<dbReference type="RefSeq" id="WP_067506297.1">
    <property type="nucleotide sequence ID" value="NZ_CP107943.1"/>
</dbReference>
<dbReference type="AlphaFoldDB" id="A0A366DL78"/>
<dbReference type="CDD" id="cd06260">
    <property type="entry name" value="DUF820-like"/>
    <property type="match status" value="1"/>
</dbReference>
<keyword evidence="2" id="KW-0540">Nuclease</keyword>
<comment type="caution">
    <text evidence="2">The sequence shown here is derived from an EMBL/GenBank/DDBJ whole genome shotgun (WGS) entry which is preliminary data.</text>
</comment>
<protein>
    <submittedName>
        <fullName evidence="2">Uma2 family endonuclease</fullName>
    </submittedName>
</protein>
<dbReference type="Gene3D" id="3.90.1570.10">
    <property type="entry name" value="tt1808, chain A"/>
    <property type="match status" value="1"/>
</dbReference>
<gene>
    <name evidence="2" type="ORF">DFR74_105238</name>
</gene>
<name>A0A366DL78_9NOCA</name>
<dbReference type="GO" id="GO:0004519">
    <property type="term" value="F:endonuclease activity"/>
    <property type="evidence" value="ECO:0007669"/>
    <property type="project" value="UniProtKB-KW"/>
</dbReference>
<proteinExistence type="predicted"/>
<dbReference type="PANTHER" id="PTHR34107:SF2">
    <property type="entry name" value="SLL0888 PROTEIN"/>
    <property type="match status" value="1"/>
</dbReference>
<evidence type="ECO:0000313" key="3">
    <source>
        <dbReference type="Proteomes" id="UP000252586"/>
    </source>
</evidence>
<keyword evidence="3" id="KW-1185">Reference proteome</keyword>
<dbReference type="Pfam" id="PF05685">
    <property type="entry name" value="Uma2"/>
    <property type="match status" value="1"/>
</dbReference>
<dbReference type="InterPro" id="IPR008538">
    <property type="entry name" value="Uma2"/>
</dbReference>
<reference evidence="2 3" key="1">
    <citation type="submission" date="2018-06" db="EMBL/GenBank/DDBJ databases">
        <title>Genomic Encyclopedia of Type Strains, Phase IV (KMG-IV): sequencing the most valuable type-strain genomes for metagenomic binning, comparative biology and taxonomic classification.</title>
        <authorList>
            <person name="Goeker M."/>
        </authorList>
    </citation>
    <scope>NUCLEOTIDE SEQUENCE [LARGE SCALE GENOMIC DNA]</scope>
    <source>
        <strain evidence="2 3">DSM 44599</strain>
    </source>
</reference>
<keyword evidence="2" id="KW-0255">Endonuclease</keyword>
<dbReference type="SUPFAM" id="SSF52980">
    <property type="entry name" value="Restriction endonuclease-like"/>
    <property type="match status" value="1"/>
</dbReference>
<dbReference type="STRING" id="1210090.GCA_001613185_01816"/>
<feature type="domain" description="Putative restriction endonuclease" evidence="1">
    <location>
        <begin position="14"/>
        <end position="151"/>
    </location>
</feature>